<accession>A0A6H5H8B6</accession>
<evidence type="ECO:0000256" key="1">
    <source>
        <dbReference type="ARBA" id="ARBA00010136"/>
    </source>
</evidence>
<dbReference type="PANTHER" id="PTHR11533:SF294">
    <property type="entry name" value="THYROTROPIN-RELEASING HORMONE-DEGRADING ECTOENZYME"/>
    <property type="match status" value="1"/>
</dbReference>
<sequence>MLYRRISYFQGYFLNLINRLYEETGFIDKHTDEQLLIYKRVEVLRWACALGHEDCVKNAVLQFQHWRSSPNPDKNNPVSPNLKSTIYCTALREGGQAEWDFAWERYLNANVGSEKALILQALGCTRETWILS</sequence>
<dbReference type="PANTHER" id="PTHR11533">
    <property type="entry name" value="PROTEASE M1 ZINC METALLOPROTEASE"/>
    <property type="match status" value="1"/>
</dbReference>
<feature type="non-terminal residue" evidence="3">
    <location>
        <position position="132"/>
    </location>
</feature>
<dbReference type="GO" id="GO:0042277">
    <property type="term" value="F:peptide binding"/>
    <property type="evidence" value="ECO:0007669"/>
    <property type="project" value="TreeGrafter"/>
</dbReference>
<evidence type="ECO:0000313" key="4">
    <source>
        <dbReference type="Proteomes" id="UP000479000"/>
    </source>
</evidence>
<dbReference type="EMBL" id="CADCXU010027110">
    <property type="protein sequence ID" value="CAB0014047.1"/>
    <property type="molecule type" value="Genomic_DNA"/>
</dbReference>
<name>A0A6H5H8B6_9HEMI</name>
<dbReference type="AlphaFoldDB" id="A0A6H5H8B6"/>
<feature type="domain" description="ERAP1-like C-terminal" evidence="2">
    <location>
        <begin position="8"/>
        <end position="131"/>
    </location>
</feature>
<dbReference type="InterPro" id="IPR050344">
    <property type="entry name" value="Peptidase_M1_aminopeptidases"/>
</dbReference>
<proteinExistence type="inferred from homology"/>
<gene>
    <name evidence="3" type="ORF">NTEN_LOCUS18571</name>
</gene>
<dbReference type="GO" id="GO:0016020">
    <property type="term" value="C:membrane"/>
    <property type="evidence" value="ECO:0007669"/>
    <property type="project" value="TreeGrafter"/>
</dbReference>
<evidence type="ECO:0000259" key="2">
    <source>
        <dbReference type="Pfam" id="PF11838"/>
    </source>
</evidence>
<keyword evidence="4" id="KW-1185">Reference proteome</keyword>
<comment type="similarity">
    <text evidence="1">Belongs to the peptidase M1 family.</text>
</comment>
<reference evidence="3 4" key="1">
    <citation type="submission" date="2020-02" db="EMBL/GenBank/DDBJ databases">
        <authorList>
            <person name="Ferguson B K."/>
        </authorList>
    </citation>
    <scope>NUCLEOTIDE SEQUENCE [LARGE SCALE GENOMIC DNA]</scope>
</reference>
<dbReference type="GO" id="GO:0008270">
    <property type="term" value="F:zinc ion binding"/>
    <property type="evidence" value="ECO:0007669"/>
    <property type="project" value="TreeGrafter"/>
</dbReference>
<dbReference type="GO" id="GO:0005615">
    <property type="term" value="C:extracellular space"/>
    <property type="evidence" value="ECO:0007669"/>
    <property type="project" value="TreeGrafter"/>
</dbReference>
<dbReference type="GO" id="GO:0043171">
    <property type="term" value="P:peptide catabolic process"/>
    <property type="evidence" value="ECO:0007669"/>
    <property type="project" value="TreeGrafter"/>
</dbReference>
<dbReference type="OrthoDB" id="510539at2759"/>
<evidence type="ECO:0000313" key="3">
    <source>
        <dbReference type="EMBL" id="CAB0014047.1"/>
    </source>
</evidence>
<protein>
    <recommendedName>
        <fullName evidence="2">ERAP1-like C-terminal domain-containing protein</fullName>
    </recommendedName>
</protein>
<dbReference type="GO" id="GO:0006508">
    <property type="term" value="P:proteolysis"/>
    <property type="evidence" value="ECO:0007669"/>
    <property type="project" value="TreeGrafter"/>
</dbReference>
<dbReference type="GO" id="GO:0070006">
    <property type="term" value="F:metalloaminopeptidase activity"/>
    <property type="evidence" value="ECO:0007669"/>
    <property type="project" value="TreeGrafter"/>
</dbReference>
<dbReference type="InterPro" id="IPR024571">
    <property type="entry name" value="ERAP1-like_C_dom"/>
</dbReference>
<dbReference type="Pfam" id="PF11838">
    <property type="entry name" value="ERAP1_C"/>
    <property type="match status" value="1"/>
</dbReference>
<dbReference type="Gene3D" id="1.25.50.20">
    <property type="match status" value="1"/>
</dbReference>
<dbReference type="Proteomes" id="UP000479000">
    <property type="component" value="Unassembled WGS sequence"/>
</dbReference>
<organism evidence="3 4">
    <name type="scientific">Nesidiocoris tenuis</name>
    <dbReference type="NCBI Taxonomy" id="355587"/>
    <lineage>
        <taxon>Eukaryota</taxon>
        <taxon>Metazoa</taxon>
        <taxon>Ecdysozoa</taxon>
        <taxon>Arthropoda</taxon>
        <taxon>Hexapoda</taxon>
        <taxon>Insecta</taxon>
        <taxon>Pterygota</taxon>
        <taxon>Neoptera</taxon>
        <taxon>Paraneoptera</taxon>
        <taxon>Hemiptera</taxon>
        <taxon>Heteroptera</taxon>
        <taxon>Panheteroptera</taxon>
        <taxon>Cimicomorpha</taxon>
        <taxon>Miridae</taxon>
        <taxon>Dicyphina</taxon>
        <taxon>Nesidiocoris</taxon>
    </lineage>
</organism>
<dbReference type="GO" id="GO:0005737">
    <property type="term" value="C:cytoplasm"/>
    <property type="evidence" value="ECO:0007669"/>
    <property type="project" value="TreeGrafter"/>
</dbReference>